<dbReference type="EMBL" id="WVIE01000004">
    <property type="protein sequence ID" value="NDJ16525.1"/>
    <property type="molecule type" value="Genomic_DNA"/>
</dbReference>
<keyword evidence="2" id="KW-0812">Transmembrane</keyword>
<keyword evidence="2" id="KW-1133">Transmembrane helix</keyword>
<proteinExistence type="predicted"/>
<feature type="region of interest" description="Disordered" evidence="1">
    <location>
        <begin position="195"/>
        <end position="220"/>
    </location>
</feature>
<sequence>MHEKINREVKCPIQLFTQNDVDLRANCLCHAIGGVNGLTGYLNGSFEQQITPHRELFQMEQSNLLDLAKQGEPDAIAALMNAVLEPKGIVAHAERERDCLSILLESSKALNRETLVAFIQKGLLELGTPSIKTAKVKSQKLGTASLFWTKDLELYPRLADDLLWLDDPDENLDEPDALIELEEDSPLWLEDFEVEEPDAPEPIVEETSEATEAEAEESEEPISSFISSLKTYWLAYSLPVLIVVIGAFLTGGVMAFLSTSKAVQSEAENAVTPPDEQTPEDQQQGAKDYLKAMNTAQEKFYQQNNRFANSLEELERSANLIAQSYDYAYRLKVSNASGDGSGQRALLTASPREAGLRSYIGGVFVAQKGTTSVICQTQKPSMDAPLVPEFSSKGEVSCAPRSAKVQE</sequence>
<protein>
    <submittedName>
        <fullName evidence="3">Uncharacterized protein</fullName>
    </submittedName>
</protein>
<dbReference type="RefSeq" id="WP_162422048.1">
    <property type="nucleotide sequence ID" value="NZ_WVIE01000004.1"/>
</dbReference>
<dbReference type="InterPro" id="IPR031975">
    <property type="entry name" value="Pilin_GH"/>
</dbReference>
<dbReference type="AlphaFoldDB" id="A0A8J7Z006"/>
<dbReference type="Proteomes" id="UP000646053">
    <property type="component" value="Unassembled WGS sequence"/>
</dbReference>
<name>A0A8J7Z006_9CYAN</name>
<feature type="transmembrane region" description="Helical" evidence="2">
    <location>
        <begin position="233"/>
        <end position="257"/>
    </location>
</feature>
<gene>
    <name evidence="3" type="ORF">GS601_04330</name>
</gene>
<comment type="caution">
    <text evidence="3">The sequence shown here is derived from an EMBL/GenBank/DDBJ whole genome shotgun (WGS) entry which is preliminary data.</text>
</comment>
<dbReference type="Pfam" id="PF16734">
    <property type="entry name" value="Pilin_GH"/>
    <property type="match status" value="1"/>
</dbReference>
<evidence type="ECO:0000313" key="4">
    <source>
        <dbReference type="Proteomes" id="UP000646053"/>
    </source>
</evidence>
<evidence type="ECO:0000313" key="3">
    <source>
        <dbReference type="EMBL" id="NDJ16525.1"/>
    </source>
</evidence>
<accession>A0A8J7Z006</accession>
<reference evidence="3" key="1">
    <citation type="submission" date="2019-12" db="EMBL/GenBank/DDBJ databases">
        <title>High-Quality draft genome sequences of three cyanobacteria isolated from the limestone walls of the Old Cathedral of Coimbra.</title>
        <authorList>
            <person name="Tiago I."/>
            <person name="Soares F."/>
            <person name="Portugal A."/>
        </authorList>
    </citation>
    <scope>NUCLEOTIDE SEQUENCE</scope>
    <source>
        <strain evidence="3">A</strain>
    </source>
</reference>
<feature type="region of interest" description="Disordered" evidence="1">
    <location>
        <begin position="384"/>
        <end position="407"/>
    </location>
</feature>
<evidence type="ECO:0000256" key="2">
    <source>
        <dbReference type="SAM" id="Phobius"/>
    </source>
</evidence>
<keyword evidence="2" id="KW-0472">Membrane</keyword>
<organism evidence="3 4">
    <name type="scientific">Myxacorys almedinensis A</name>
    <dbReference type="NCBI Taxonomy" id="2690445"/>
    <lineage>
        <taxon>Bacteria</taxon>
        <taxon>Bacillati</taxon>
        <taxon>Cyanobacteriota</taxon>
        <taxon>Cyanophyceae</taxon>
        <taxon>Leptolyngbyales</taxon>
        <taxon>Leptolyngbyaceae</taxon>
        <taxon>Myxacorys</taxon>
        <taxon>Myxacorys almedinensis</taxon>
    </lineage>
</organism>
<evidence type="ECO:0000256" key="1">
    <source>
        <dbReference type="SAM" id="MobiDB-lite"/>
    </source>
</evidence>
<keyword evidence="4" id="KW-1185">Reference proteome</keyword>